<evidence type="ECO:0000313" key="3">
    <source>
        <dbReference type="EMBL" id="CAG8495914.1"/>
    </source>
</evidence>
<sequence length="135" mass="15950">MHLKNFFLLSVLLTTGVVGPFLADASTSISAHESNDVYPRFSDDGISGKTELEPRYFSESSQLRKLHRGDHKRDLVERYHRESSNRRKYNRAGDKRDLVERYHRESSSLRKYNRGDKRDLAERYHRESSSLRKYN</sequence>
<proteinExistence type="predicted"/>
<organism evidence="3 4">
    <name type="scientific">Funneliformis mosseae</name>
    <name type="common">Endomycorrhizal fungus</name>
    <name type="synonym">Glomus mosseae</name>
    <dbReference type="NCBI Taxonomy" id="27381"/>
    <lineage>
        <taxon>Eukaryota</taxon>
        <taxon>Fungi</taxon>
        <taxon>Fungi incertae sedis</taxon>
        <taxon>Mucoromycota</taxon>
        <taxon>Glomeromycotina</taxon>
        <taxon>Glomeromycetes</taxon>
        <taxon>Glomerales</taxon>
        <taxon>Glomeraceae</taxon>
        <taxon>Funneliformis</taxon>
    </lineage>
</organism>
<keyword evidence="2" id="KW-0732">Signal</keyword>
<feature type="chain" id="PRO_5040434429" evidence="2">
    <location>
        <begin position="24"/>
        <end position="135"/>
    </location>
</feature>
<reference evidence="3" key="1">
    <citation type="submission" date="2021-06" db="EMBL/GenBank/DDBJ databases">
        <authorList>
            <person name="Kallberg Y."/>
            <person name="Tangrot J."/>
            <person name="Rosling A."/>
        </authorList>
    </citation>
    <scope>NUCLEOTIDE SEQUENCE</scope>
    <source>
        <strain evidence="3">87-6 pot B 2015</strain>
    </source>
</reference>
<dbReference type="Proteomes" id="UP000789375">
    <property type="component" value="Unassembled WGS sequence"/>
</dbReference>
<comment type="caution">
    <text evidence="3">The sequence shown here is derived from an EMBL/GenBank/DDBJ whole genome shotgun (WGS) entry which is preliminary data.</text>
</comment>
<keyword evidence="4" id="KW-1185">Reference proteome</keyword>
<evidence type="ECO:0000313" key="4">
    <source>
        <dbReference type="Proteomes" id="UP000789375"/>
    </source>
</evidence>
<dbReference type="AlphaFoldDB" id="A0A9N8ZHH4"/>
<evidence type="ECO:0000256" key="2">
    <source>
        <dbReference type="SAM" id="SignalP"/>
    </source>
</evidence>
<protein>
    <submittedName>
        <fullName evidence="3">7395_t:CDS:1</fullName>
    </submittedName>
</protein>
<dbReference type="EMBL" id="CAJVPP010000593">
    <property type="protein sequence ID" value="CAG8495914.1"/>
    <property type="molecule type" value="Genomic_DNA"/>
</dbReference>
<evidence type="ECO:0000256" key="1">
    <source>
        <dbReference type="SAM" id="MobiDB-lite"/>
    </source>
</evidence>
<name>A0A9N8ZHH4_FUNMO</name>
<accession>A0A9N8ZHH4</accession>
<feature type="signal peptide" evidence="2">
    <location>
        <begin position="1"/>
        <end position="23"/>
    </location>
</feature>
<feature type="region of interest" description="Disordered" evidence="1">
    <location>
        <begin position="77"/>
        <end position="135"/>
    </location>
</feature>
<gene>
    <name evidence="3" type="ORF">FMOSSE_LOCUS3778</name>
</gene>
<feature type="non-terminal residue" evidence="3">
    <location>
        <position position="135"/>
    </location>
</feature>